<dbReference type="SUPFAM" id="SSF53850">
    <property type="entry name" value="Periplasmic binding protein-like II"/>
    <property type="match status" value="1"/>
</dbReference>
<dbReference type="PANTHER" id="PTHR30537">
    <property type="entry name" value="HTH-TYPE TRANSCRIPTIONAL REGULATOR"/>
    <property type="match status" value="1"/>
</dbReference>
<accession>A0ABY7GWF0</accession>
<dbReference type="EMBL" id="CP114040">
    <property type="protein sequence ID" value="WAS91305.1"/>
    <property type="molecule type" value="Genomic_DNA"/>
</dbReference>
<dbReference type="InterPro" id="IPR005119">
    <property type="entry name" value="LysR_subst-bd"/>
</dbReference>
<reference evidence="6" key="1">
    <citation type="submission" date="2022-11" db="EMBL/GenBank/DDBJ databases">
        <title>Minimal conservation of predation-associated metabolite biosynthetic gene clusters underscores biosynthetic potential of Myxococcota including descriptions for ten novel species: Archangium lansinium sp. nov., Myxococcus landrumus sp. nov., Nannocystis bai.</title>
        <authorList>
            <person name="Ahearne A."/>
            <person name="Stevens C."/>
            <person name="Dowd S."/>
        </authorList>
    </citation>
    <scope>NUCLEOTIDE SEQUENCE</scope>
    <source>
        <strain evidence="6">Fl3</strain>
    </source>
</reference>
<dbReference type="Pfam" id="PF03466">
    <property type="entry name" value="LysR_substrate"/>
    <property type="match status" value="1"/>
</dbReference>
<dbReference type="InterPro" id="IPR058163">
    <property type="entry name" value="LysR-type_TF_proteobact-type"/>
</dbReference>
<name>A0ABY7GWF0_9BACT</name>
<dbReference type="CDD" id="cd08474">
    <property type="entry name" value="PBP2_CrgA_like_5"/>
    <property type="match status" value="1"/>
</dbReference>
<dbReference type="InterPro" id="IPR036390">
    <property type="entry name" value="WH_DNA-bd_sf"/>
</dbReference>
<evidence type="ECO:0000256" key="2">
    <source>
        <dbReference type="ARBA" id="ARBA00023015"/>
    </source>
</evidence>
<keyword evidence="2" id="KW-0805">Transcription regulation</keyword>
<dbReference type="PANTHER" id="PTHR30537:SF1">
    <property type="entry name" value="HTH-TYPE TRANSCRIPTIONAL REGULATOR PGRR"/>
    <property type="match status" value="1"/>
</dbReference>
<comment type="similarity">
    <text evidence="1">Belongs to the LysR transcriptional regulatory family.</text>
</comment>
<keyword evidence="7" id="KW-1185">Reference proteome</keyword>
<dbReference type="Proteomes" id="UP001164459">
    <property type="component" value="Chromosome"/>
</dbReference>
<protein>
    <submittedName>
        <fullName evidence="6">LysR substrate-binding domain-containing protein</fullName>
    </submittedName>
</protein>
<proteinExistence type="inferred from homology"/>
<evidence type="ECO:0000259" key="5">
    <source>
        <dbReference type="PROSITE" id="PS50931"/>
    </source>
</evidence>
<evidence type="ECO:0000313" key="6">
    <source>
        <dbReference type="EMBL" id="WAS91305.1"/>
    </source>
</evidence>
<evidence type="ECO:0000313" key="7">
    <source>
        <dbReference type="Proteomes" id="UP001164459"/>
    </source>
</evidence>
<evidence type="ECO:0000256" key="3">
    <source>
        <dbReference type="ARBA" id="ARBA00023125"/>
    </source>
</evidence>
<gene>
    <name evidence="6" type="ORF">O0S08_34390</name>
</gene>
<sequence>MAFTPLNSLNTFLAVARRRSFAAAATELGISPSALSQSVRQLEERLGVALLSRTTRSVALTDAGRRLFEQAGPGVEQALEALKSASAQADEVTGKVRLTVPAMAVPFVITPVLPRFVASYPKVEVEVQVEDLRRDIVAEGFDAGVRLEEYIERDMVQVRLTQASRFVVAGAPSYLKRRGTPEAPKDLLAHDCITCRSATTQALYAWELERGKKSWRIPVHGNVITNDEGLMVAMAEAGLGLIYAFEPSVQPLLKRGSLRLVLEPYAAAVPGLFLYFPNRAQVSPALRAFIDTAREVTASLRTRAPKSQD</sequence>
<dbReference type="Gene3D" id="3.40.190.290">
    <property type="match status" value="1"/>
</dbReference>
<evidence type="ECO:0000256" key="1">
    <source>
        <dbReference type="ARBA" id="ARBA00009437"/>
    </source>
</evidence>
<dbReference type="PRINTS" id="PR00039">
    <property type="entry name" value="HTHLYSR"/>
</dbReference>
<dbReference type="PROSITE" id="PS50931">
    <property type="entry name" value="HTH_LYSR"/>
    <property type="match status" value="1"/>
</dbReference>
<organism evidence="6 7">
    <name type="scientific">Nannocystis punicea</name>
    <dbReference type="NCBI Taxonomy" id="2995304"/>
    <lineage>
        <taxon>Bacteria</taxon>
        <taxon>Pseudomonadati</taxon>
        <taxon>Myxococcota</taxon>
        <taxon>Polyangia</taxon>
        <taxon>Nannocystales</taxon>
        <taxon>Nannocystaceae</taxon>
        <taxon>Nannocystis</taxon>
    </lineage>
</organism>
<dbReference type="InterPro" id="IPR036388">
    <property type="entry name" value="WH-like_DNA-bd_sf"/>
</dbReference>
<keyword evidence="3" id="KW-0238">DNA-binding</keyword>
<dbReference type="RefSeq" id="WP_269033669.1">
    <property type="nucleotide sequence ID" value="NZ_CP114040.1"/>
</dbReference>
<dbReference type="InterPro" id="IPR000847">
    <property type="entry name" value="LysR_HTH_N"/>
</dbReference>
<feature type="domain" description="HTH lysR-type" evidence="5">
    <location>
        <begin position="4"/>
        <end position="61"/>
    </location>
</feature>
<evidence type="ECO:0000256" key="4">
    <source>
        <dbReference type="ARBA" id="ARBA00023163"/>
    </source>
</evidence>
<dbReference type="SUPFAM" id="SSF46785">
    <property type="entry name" value="Winged helix' DNA-binding domain"/>
    <property type="match status" value="1"/>
</dbReference>
<dbReference type="Pfam" id="PF00126">
    <property type="entry name" value="HTH_1"/>
    <property type="match status" value="1"/>
</dbReference>
<dbReference type="Gene3D" id="1.10.10.10">
    <property type="entry name" value="Winged helix-like DNA-binding domain superfamily/Winged helix DNA-binding domain"/>
    <property type="match status" value="1"/>
</dbReference>
<keyword evidence="4" id="KW-0804">Transcription</keyword>